<dbReference type="GO" id="GO:0005886">
    <property type="term" value="C:plasma membrane"/>
    <property type="evidence" value="ECO:0007669"/>
    <property type="project" value="TreeGrafter"/>
</dbReference>
<evidence type="ECO:0000313" key="3">
    <source>
        <dbReference type="Proteomes" id="UP000307087"/>
    </source>
</evidence>
<gene>
    <name evidence="2" type="ORF">E9934_10220</name>
</gene>
<dbReference type="EMBL" id="STGW01000005">
    <property type="protein sequence ID" value="THV13332.1"/>
    <property type="molecule type" value="Genomic_DNA"/>
</dbReference>
<evidence type="ECO:0000313" key="2">
    <source>
        <dbReference type="EMBL" id="THV13332.1"/>
    </source>
</evidence>
<feature type="transmembrane region" description="Helical" evidence="1">
    <location>
        <begin position="108"/>
        <end position="127"/>
    </location>
</feature>
<feature type="transmembrane region" description="Helical" evidence="1">
    <location>
        <begin position="6"/>
        <end position="25"/>
    </location>
</feature>
<evidence type="ECO:0008006" key="4">
    <source>
        <dbReference type="Google" id="ProtNLM"/>
    </source>
</evidence>
<sequence length="243" mass="25204">MEIVPGLVCAAIGLLGGLVVPWLIAQCPEPEHDPQENPEEFPDHVPFAELARRRGLRTGAGLAGAVAAGLLGASLGWTWLLPPLLLLVPVTTALAVIDYVTWYLPSRLILPSYGAVAALQVVATVALGEPAVLVWSAIGFVGLGGYYGLMWFISPRAMAFGDVRLGALLGLALGPLGTGTLLLSVLAAAVLSLLAYVPMRLRGNAIRRAGARGPLKANLPYGPFLVIGALVAVVLGQVLARLG</sequence>
<keyword evidence="1" id="KW-0472">Membrane</keyword>
<dbReference type="AlphaFoldDB" id="A0A4S8NBZ2"/>
<feature type="transmembrane region" description="Helical" evidence="1">
    <location>
        <begin position="84"/>
        <end position="101"/>
    </location>
</feature>
<feature type="transmembrane region" description="Helical" evidence="1">
    <location>
        <begin position="165"/>
        <end position="197"/>
    </location>
</feature>
<accession>A0A4S8NBZ2</accession>
<reference evidence="2 3" key="1">
    <citation type="journal article" date="2009" name="Int. J. Syst. Evol. Microbiol.">
        <title>Nocardioides caeni sp. nov., isolated from wastewater.</title>
        <authorList>
            <person name="Yoon J.H."/>
            <person name="Kang S.J."/>
            <person name="Park S."/>
            <person name="Kim W."/>
            <person name="Oh T.K."/>
        </authorList>
    </citation>
    <scope>NUCLEOTIDE SEQUENCE [LARGE SCALE GENOMIC DNA]</scope>
    <source>
        <strain evidence="2 3">DSM 23134</strain>
    </source>
</reference>
<organism evidence="2 3">
    <name type="scientific">Nocardioides caeni</name>
    <dbReference type="NCBI Taxonomy" id="574700"/>
    <lineage>
        <taxon>Bacteria</taxon>
        <taxon>Bacillati</taxon>
        <taxon>Actinomycetota</taxon>
        <taxon>Actinomycetes</taxon>
        <taxon>Propionibacteriales</taxon>
        <taxon>Nocardioidaceae</taxon>
        <taxon>Nocardioides</taxon>
    </lineage>
</organism>
<evidence type="ECO:0000256" key="1">
    <source>
        <dbReference type="SAM" id="Phobius"/>
    </source>
</evidence>
<name>A0A4S8NBZ2_9ACTN</name>
<proteinExistence type="predicted"/>
<feature type="transmembrane region" description="Helical" evidence="1">
    <location>
        <begin position="221"/>
        <end position="240"/>
    </location>
</feature>
<keyword evidence="1" id="KW-1133">Transmembrane helix</keyword>
<dbReference type="Gene3D" id="1.20.120.1220">
    <property type="match status" value="1"/>
</dbReference>
<keyword evidence="3" id="KW-1185">Reference proteome</keyword>
<feature type="transmembrane region" description="Helical" evidence="1">
    <location>
        <begin position="133"/>
        <end position="153"/>
    </location>
</feature>
<keyword evidence="1" id="KW-0812">Transmembrane</keyword>
<dbReference type="Proteomes" id="UP000307087">
    <property type="component" value="Unassembled WGS sequence"/>
</dbReference>
<protein>
    <recommendedName>
        <fullName evidence="4">Prepilin peptidase</fullName>
    </recommendedName>
</protein>
<dbReference type="OrthoDB" id="3786565at2"/>
<comment type="caution">
    <text evidence="2">The sequence shown here is derived from an EMBL/GenBank/DDBJ whole genome shotgun (WGS) entry which is preliminary data.</text>
</comment>
<dbReference type="PANTHER" id="PTHR30487:SF0">
    <property type="entry name" value="PREPILIN LEADER PEPTIDASE_N-METHYLTRANSFERASE-RELATED"/>
    <property type="match status" value="1"/>
</dbReference>
<feature type="transmembrane region" description="Helical" evidence="1">
    <location>
        <begin position="60"/>
        <end position="78"/>
    </location>
</feature>
<dbReference type="GO" id="GO:0006465">
    <property type="term" value="P:signal peptide processing"/>
    <property type="evidence" value="ECO:0007669"/>
    <property type="project" value="TreeGrafter"/>
</dbReference>
<dbReference type="InterPro" id="IPR050882">
    <property type="entry name" value="Prepilin_peptidase/N-MTase"/>
</dbReference>
<dbReference type="RefSeq" id="WP_136562793.1">
    <property type="nucleotide sequence ID" value="NZ_BAABLS010000010.1"/>
</dbReference>
<dbReference type="PANTHER" id="PTHR30487">
    <property type="entry name" value="TYPE 4 PREPILIN-LIKE PROTEINS LEADER PEPTIDE-PROCESSING ENZYME"/>
    <property type="match status" value="1"/>
</dbReference>
<dbReference type="GO" id="GO:0004190">
    <property type="term" value="F:aspartic-type endopeptidase activity"/>
    <property type="evidence" value="ECO:0007669"/>
    <property type="project" value="TreeGrafter"/>
</dbReference>